<name>A0A9N9UY43_9HYPO</name>
<dbReference type="Pfam" id="PF04082">
    <property type="entry name" value="Fungal_trans"/>
    <property type="match status" value="1"/>
</dbReference>
<feature type="domain" description="Zn(2)-C6 fungal-type" evidence="3">
    <location>
        <begin position="1"/>
        <end position="31"/>
    </location>
</feature>
<dbReference type="InterPro" id="IPR050987">
    <property type="entry name" value="AtrR-like"/>
</dbReference>
<dbReference type="GO" id="GO:0006351">
    <property type="term" value="P:DNA-templated transcription"/>
    <property type="evidence" value="ECO:0007669"/>
    <property type="project" value="InterPro"/>
</dbReference>
<evidence type="ECO:0000313" key="5">
    <source>
        <dbReference type="Proteomes" id="UP000754883"/>
    </source>
</evidence>
<sequence>ACDSCRKKKIRCEPIAEGCIQCIKYHIPCHFTPISTKRCRRKPSGYRQIRELEERLKHMEIQLSKALETKGIEGGDSSHKGGIPFGVIDLKTCENVQSHRDIWSTAGTSGPAGATLMNCSPSENPERSIIGTIVPTDEHLLIPLHSAPSFTRAVPPGPFKQLSLQPMPPKSLALELVQDTMISFNRFIPLFDEQDFLQQFEEQYPSSNHSNTAWWACINVVLSLSHRFRAMRTLEPACENTAAYGHLRNAMSVVAELNMLQNSLPAIQALVGMALIFEGTPDPHPSSVLIASAVRLAQSMRLHRRCGDRGLTPLESEQRRRVFWIAYFLDRDISLRTRQPFTQDDDDMDVELPSENPTNELKSSDELCTVNFFFKSRIGLAVIQGQIYRGLYSVQASRQSEAHRVKVAQELSQVLVYWRSTVPVGFEDHFAIPLQPPLSPKMTHLLIIRFTYVHCLTMIDPFLQPTGCSFTEAASQDLDDSMITDSLCISECRKAVSLISMTPCGDYACVWMLLCALFSVVRLLFENILRFPTSPHAETDYHALQPSLKLFSILANKNGKHACSRETLNMHNVCQDLNDQAKQLGFHV</sequence>
<gene>
    <name evidence="4" type="ORF">CBYS24578_00014692</name>
</gene>
<dbReference type="GO" id="GO:0000981">
    <property type="term" value="F:DNA-binding transcription factor activity, RNA polymerase II-specific"/>
    <property type="evidence" value="ECO:0007669"/>
    <property type="project" value="InterPro"/>
</dbReference>
<dbReference type="GO" id="GO:0003677">
    <property type="term" value="F:DNA binding"/>
    <property type="evidence" value="ECO:0007669"/>
    <property type="project" value="InterPro"/>
</dbReference>
<dbReference type="InterPro" id="IPR001138">
    <property type="entry name" value="Zn2Cys6_DnaBD"/>
</dbReference>
<dbReference type="PROSITE" id="PS50048">
    <property type="entry name" value="ZN2_CY6_FUNGAL_2"/>
    <property type="match status" value="1"/>
</dbReference>
<organism evidence="4 5">
    <name type="scientific">Clonostachys byssicola</name>
    <dbReference type="NCBI Taxonomy" id="160290"/>
    <lineage>
        <taxon>Eukaryota</taxon>
        <taxon>Fungi</taxon>
        <taxon>Dikarya</taxon>
        <taxon>Ascomycota</taxon>
        <taxon>Pezizomycotina</taxon>
        <taxon>Sordariomycetes</taxon>
        <taxon>Hypocreomycetidae</taxon>
        <taxon>Hypocreales</taxon>
        <taxon>Bionectriaceae</taxon>
        <taxon>Clonostachys</taxon>
    </lineage>
</organism>
<dbReference type="SMART" id="SM00906">
    <property type="entry name" value="Fungal_trans"/>
    <property type="match status" value="1"/>
</dbReference>
<reference evidence="5" key="1">
    <citation type="submission" date="2019-06" db="EMBL/GenBank/DDBJ databases">
        <authorList>
            <person name="Broberg M."/>
        </authorList>
    </citation>
    <scope>NUCLEOTIDE SEQUENCE [LARGE SCALE GENOMIC DNA]</scope>
</reference>
<dbReference type="PANTHER" id="PTHR46910">
    <property type="entry name" value="TRANSCRIPTION FACTOR PDR1"/>
    <property type="match status" value="1"/>
</dbReference>
<reference evidence="4 5" key="2">
    <citation type="submission" date="2021-10" db="EMBL/GenBank/DDBJ databases">
        <authorList>
            <person name="Piombo E."/>
        </authorList>
    </citation>
    <scope>NUCLEOTIDE SEQUENCE [LARGE SCALE GENOMIC DNA]</scope>
</reference>
<dbReference type="InterPro" id="IPR036864">
    <property type="entry name" value="Zn2-C6_fun-type_DNA-bd_sf"/>
</dbReference>
<dbReference type="OrthoDB" id="2123952at2759"/>
<comment type="caution">
    <text evidence="4">The sequence shown here is derived from an EMBL/GenBank/DDBJ whole genome shotgun (WGS) entry which is preliminary data.</text>
</comment>
<keyword evidence="5" id="KW-1185">Reference proteome</keyword>
<dbReference type="CDD" id="cd12148">
    <property type="entry name" value="fungal_TF_MHR"/>
    <property type="match status" value="1"/>
</dbReference>
<protein>
    <recommendedName>
        <fullName evidence="3">Zn(2)-C6 fungal-type domain-containing protein</fullName>
    </recommendedName>
</protein>
<evidence type="ECO:0000256" key="2">
    <source>
        <dbReference type="ARBA" id="ARBA00023242"/>
    </source>
</evidence>
<dbReference type="SUPFAM" id="SSF57701">
    <property type="entry name" value="Zn2/Cys6 DNA-binding domain"/>
    <property type="match status" value="1"/>
</dbReference>
<evidence type="ECO:0000256" key="1">
    <source>
        <dbReference type="ARBA" id="ARBA00022723"/>
    </source>
</evidence>
<dbReference type="PANTHER" id="PTHR46910:SF25">
    <property type="entry name" value="ABC-TRANSPORTER-REGULATING TRANSCRIPTION FACTOR"/>
    <property type="match status" value="1"/>
</dbReference>
<dbReference type="Gene3D" id="4.10.240.10">
    <property type="entry name" value="Zn(2)-C6 fungal-type DNA-binding domain"/>
    <property type="match status" value="1"/>
</dbReference>
<dbReference type="CDD" id="cd00067">
    <property type="entry name" value="GAL4"/>
    <property type="match status" value="1"/>
</dbReference>
<dbReference type="Pfam" id="PF00172">
    <property type="entry name" value="Zn_clus"/>
    <property type="match status" value="1"/>
</dbReference>
<keyword evidence="1" id="KW-0479">Metal-binding</keyword>
<dbReference type="InterPro" id="IPR007219">
    <property type="entry name" value="XnlR_reg_dom"/>
</dbReference>
<proteinExistence type="predicted"/>
<dbReference type="GO" id="GO:0008270">
    <property type="term" value="F:zinc ion binding"/>
    <property type="evidence" value="ECO:0007669"/>
    <property type="project" value="InterPro"/>
</dbReference>
<evidence type="ECO:0000259" key="3">
    <source>
        <dbReference type="PROSITE" id="PS50048"/>
    </source>
</evidence>
<accession>A0A9N9UY43</accession>
<feature type="non-terminal residue" evidence="4">
    <location>
        <position position="588"/>
    </location>
</feature>
<dbReference type="EMBL" id="CABFNO020001564">
    <property type="protein sequence ID" value="CAH0003540.1"/>
    <property type="molecule type" value="Genomic_DNA"/>
</dbReference>
<dbReference type="PROSITE" id="PS00463">
    <property type="entry name" value="ZN2_CY6_FUNGAL_1"/>
    <property type="match status" value="1"/>
</dbReference>
<dbReference type="AlphaFoldDB" id="A0A9N9UY43"/>
<keyword evidence="2" id="KW-0539">Nucleus</keyword>
<dbReference type="Proteomes" id="UP000754883">
    <property type="component" value="Unassembled WGS sequence"/>
</dbReference>
<evidence type="ECO:0000313" key="4">
    <source>
        <dbReference type="EMBL" id="CAH0003540.1"/>
    </source>
</evidence>